<feature type="region of interest" description="Disordered" evidence="1">
    <location>
        <begin position="1"/>
        <end position="33"/>
    </location>
</feature>
<dbReference type="PANTHER" id="PTHR15615:SF108">
    <property type="entry name" value="PROTEIN CNPPD1"/>
    <property type="match status" value="1"/>
</dbReference>
<dbReference type="InterPro" id="IPR013922">
    <property type="entry name" value="Cyclin_PHO80-like"/>
</dbReference>
<accession>A0A1X6P351</accession>
<evidence type="ECO:0000256" key="1">
    <source>
        <dbReference type="SAM" id="MobiDB-lite"/>
    </source>
</evidence>
<sequence length="245" mass="26376">MAPPACHLSPTTITQDQSRRSSGPAKRRPRPSLLQDRKTLATVLGNLLATTVAQNEVSRAVIGAYPPPTTVFHALDAPAIGVVPYMERLGHYSYCSAPVLLMAYRYMERVAAATPDGVPGVAADELTVHRLMIASVVLAAKTHDDDFLSNHHYALVGGLPLDELNALEVGLLQLLRWRTMVGEEEFADVERRVSAAVDVEVEAPPAKAAVALVTRKPAPGQSSPTGVQAAAADYQSRRWPTTRRA</sequence>
<dbReference type="SUPFAM" id="SSF47954">
    <property type="entry name" value="Cyclin-like"/>
    <property type="match status" value="1"/>
</dbReference>
<proteinExistence type="predicted"/>
<dbReference type="Pfam" id="PF08613">
    <property type="entry name" value="Cyclin"/>
    <property type="match status" value="1"/>
</dbReference>
<dbReference type="OrthoDB" id="5450at2759"/>
<dbReference type="InterPro" id="IPR036915">
    <property type="entry name" value="Cyclin-like_sf"/>
</dbReference>
<dbReference type="CDD" id="cd20558">
    <property type="entry name" value="CYCLIN_ScPCL7-like"/>
    <property type="match status" value="1"/>
</dbReference>
<evidence type="ECO:0000313" key="3">
    <source>
        <dbReference type="Proteomes" id="UP000218209"/>
    </source>
</evidence>
<dbReference type="AlphaFoldDB" id="A0A1X6P351"/>
<dbReference type="GO" id="GO:0019901">
    <property type="term" value="F:protein kinase binding"/>
    <property type="evidence" value="ECO:0007669"/>
    <property type="project" value="InterPro"/>
</dbReference>
<feature type="region of interest" description="Disordered" evidence="1">
    <location>
        <begin position="215"/>
        <end position="245"/>
    </location>
</feature>
<dbReference type="PANTHER" id="PTHR15615">
    <property type="match status" value="1"/>
</dbReference>
<dbReference type="EMBL" id="KV918916">
    <property type="protein sequence ID" value="OSX75180.1"/>
    <property type="molecule type" value="Genomic_DNA"/>
</dbReference>
<evidence type="ECO:0008006" key="4">
    <source>
        <dbReference type="Google" id="ProtNLM"/>
    </source>
</evidence>
<dbReference type="Proteomes" id="UP000218209">
    <property type="component" value="Unassembled WGS sequence"/>
</dbReference>
<evidence type="ECO:0000313" key="2">
    <source>
        <dbReference type="EMBL" id="OSX75180.1"/>
    </source>
</evidence>
<reference evidence="2 3" key="1">
    <citation type="submission" date="2017-03" db="EMBL/GenBank/DDBJ databases">
        <title>WGS assembly of Porphyra umbilicalis.</title>
        <authorList>
            <person name="Brawley S.H."/>
            <person name="Blouin N.A."/>
            <person name="Ficko-Blean E."/>
            <person name="Wheeler G.L."/>
            <person name="Lohr M."/>
            <person name="Goodson H.V."/>
            <person name="Jenkins J.W."/>
            <person name="Blaby-Haas C.E."/>
            <person name="Helliwell K.E."/>
            <person name="Chan C."/>
            <person name="Marriage T."/>
            <person name="Bhattacharya D."/>
            <person name="Klein A.S."/>
            <person name="Badis Y."/>
            <person name="Brodie J."/>
            <person name="Cao Y."/>
            <person name="Collen J."/>
            <person name="Dittami S.M."/>
            <person name="Gachon C.M."/>
            <person name="Green B.R."/>
            <person name="Karpowicz S."/>
            <person name="Kim J.W."/>
            <person name="Kudahl U."/>
            <person name="Lin S."/>
            <person name="Michel G."/>
            <person name="Mittag M."/>
            <person name="Olson B.J."/>
            <person name="Pangilinan J."/>
            <person name="Peng Y."/>
            <person name="Qiu H."/>
            <person name="Shu S."/>
            <person name="Singer J.T."/>
            <person name="Smith A.G."/>
            <person name="Sprecher B.N."/>
            <person name="Wagner V."/>
            <person name="Wang W."/>
            <person name="Wang Z.-Y."/>
            <person name="Yan J."/>
            <person name="Yarish C."/>
            <person name="Zoeuner-Riek S."/>
            <person name="Zhuang Y."/>
            <person name="Zou Y."/>
            <person name="Lindquist E.A."/>
            <person name="Grimwood J."/>
            <person name="Barry K."/>
            <person name="Rokhsar D.S."/>
            <person name="Schmutz J."/>
            <person name="Stiller J.W."/>
            <person name="Grossman A.R."/>
            <person name="Prochnik S.E."/>
        </authorList>
    </citation>
    <scope>NUCLEOTIDE SEQUENCE [LARGE SCALE GENOMIC DNA]</scope>
    <source>
        <strain evidence="2">4086291</strain>
    </source>
</reference>
<name>A0A1X6P351_PORUM</name>
<keyword evidence="3" id="KW-1185">Reference proteome</keyword>
<gene>
    <name evidence="2" type="ORF">BU14_0251s0020</name>
</gene>
<protein>
    <recommendedName>
        <fullName evidence="4">Cyclin</fullName>
    </recommendedName>
</protein>
<dbReference type="Gene3D" id="1.10.472.10">
    <property type="entry name" value="Cyclin-like"/>
    <property type="match status" value="1"/>
</dbReference>
<organism evidence="2 3">
    <name type="scientific">Porphyra umbilicalis</name>
    <name type="common">Purple laver</name>
    <name type="synonym">Red alga</name>
    <dbReference type="NCBI Taxonomy" id="2786"/>
    <lineage>
        <taxon>Eukaryota</taxon>
        <taxon>Rhodophyta</taxon>
        <taxon>Bangiophyceae</taxon>
        <taxon>Bangiales</taxon>
        <taxon>Bangiaceae</taxon>
        <taxon>Porphyra</taxon>
    </lineage>
</organism>